<dbReference type="SUPFAM" id="SSF53098">
    <property type="entry name" value="Ribonuclease H-like"/>
    <property type="match status" value="1"/>
</dbReference>
<sequence length="229" mass="26156">MEAKFRKYWEKIPIIFGLATIMDPRFKISGLEILVECIYQCFNGPDSGTDYENIAQINSVLQAMFEEYRFQRENTQRQSGEADTSSSQQPREKSVSGWKQFKVRLSTLNRSLGGSGTSELQRYLQEPNVEEDGEGTFDVLAWWKGQENRFPVLSAMARDLLTVPASQVASESAFSTGNRVLSDYRSRLHPDVVEQCVCLRDWYKAQQRTQTILAEEALGDQFDDVVNLN</sequence>
<evidence type="ECO:0000259" key="2">
    <source>
        <dbReference type="Pfam" id="PF05699"/>
    </source>
</evidence>
<name>A0AAV8ZYK1_ACOGR</name>
<dbReference type="PANTHER" id="PTHR23272:SF190">
    <property type="entry name" value="ZINC FINGER, BED-TYPE-RELATED"/>
    <property type="match status" value="1"/>
</dbReference>
<dbReference type="Proteomes" id="UP001179952">
    <property type="component" value="Unassembled WGS sequence"/>
</dbReference>
<keyword evidence="5" id="KW-1185">Reference proteome</keyword>
<dbReference type="Pfam" id="PF14372">
    <property type="entry name" value="hAT-like_RNase-H"/>
    <property type="match status" value="1"/>
</dbReference>
<reference evidence="4" key="1">
    <citation type="journal article" date="2023" name="Nat. Commun.">
        <title>Diploid and tetraploid genomes of Acorus and the evolution of monocots.</title>
        <authorList>
            <person name="Ma L."/>
            <person name="Liu K.W."/>
            <person name="Li Z."/>
            <person name="Hsiao Y.Y."/>
            <person name="Qi Y."/>
            <person name="Fu T."/>
            <person name="Tang G.D."/>
            <person name="Zhang D."/>
            <person name="Sun W.H."/>
            <person name="Liu D.K."/>
            <person name="Li Y."/>
            <person name="Chen G.Z."/>
            <person name="Liu X.D."/>
            <person name="Liao X.Y."/>
            <person name="Jiang Y.T."/>
            <person name="Yu X."/>
            <person name="Hao Y."/>
            <person name="Huang J."/>
            <person name="Zhao X.W."/>
            <person name="Ke S."/>
            <person name="Chen Y.Y."/>
            <person name="Wu W.L."/>
            <person name="Hsu J.L."/>
            <person name="Lin Y.F."/>
            <person name="Huang M.D."/>
            <person name="Li C.Y."/>
            <person name="Huang L."/>
            <person name="Wang Z.W."/>
            <person name="Zhao X."/>
            <person name="Zhong W.Y."/>
            <person name="Peng D.H."/>
            <person name="Ahmad S."/>
            <person name="Lan S."/>
            <person name="Zhang J.S."/>
            <person name="Tsai W.C."/>
            <person name="Van de Peer Y."/>
            <person name="Liu Z.J."/>
        </authorList>
    </citation>
    <scope>NUCLEOTIDE SEQUENCE</scope>
    <source>
        <strain evidence="4">SCP</strain>
    </source>
</reference>
<evidence type="ECO:0000259" key="3">
    <source>
        <dbReference type="Pfam" id="PF14372"/>
    </source>
</evidence>
<feature type="domain" description="hAT-like transposase RNase-H fold" evidence="3">
    <location>
        <begin position="1"/>
        <end position="68"/>
    </location>
</feature>
<feature type="domain" description="HAT C-terminal dimerisation" evidence="2">
    <location>
        <begin position="119"/>
        <end position="203"/>
    </location>
</feature>
<gene>
    <name evidence="4" type="ORF">QJS04_geneDACA014376</name>
</gene>
<feature type="region of interest" description="Disordered" evidence="1">
    <location>
        <begin position="72"/>
        <end position="97"/>
    </location>
</feature>
<dbReference type="InterPro" id="IPR008906">
    <property type="entry name" value="HATC_C_dom"/>
</dbReference>
<proteinExistence type="predicted"/>
<dbReference type="Pfam" id="PF05699">
    <property type="entry name" value="Dimer_Tnp_hAT"/>
    <property type="match status" value="1"/>
</dbReference>
<evidence type="ECO:0000256" key="1">
    <source>
        <dbReference type="SAM" id="MobiDB-lite"/>
    </source>
</evidence>
<feature type="compositionally biased region" description="Polar residues" evidence="1">
    <location>
        <begin position="76"/>
        <end position="89"/>
    </location>
</feature>
<accession>A0AAV8ZYK1</accession>
<protein>
    <recommendedName>
        <fullName evidence="6">Transposase</fullName>
    </recommendedName>
</protein>
<dbReference type="GO" id="GO:0003677">
    <property type="term" value="F:DNA binding"/>
    <property type="evidence" value="ECO:0007669"/>
    <property type="project" value="InterPro"/>
</dbReference>
<comment type="caution">
    <text evidence="4">The sequence shown here is derived from an EMBL/GenBank/DDBJ whole genome shotgun (WGS) entry which is preliminary data.</text>
</comment>
<organism evidence="4 5">
    <name type="scientific">Acorus gramineus</name>
    <name type="common">Dwarf sweet flag</name>
    <dbReference type="NCBI Taxonomy" id="55184"/>
    <lineage>
        <taxon>Eukaryota</taxon>
        <taxon>Viridiplantae</taxon>
        <taxon>Streptophyta</taxon>
        <taxon>Embryophyta</taxon>
        <taxon>Tracheophyta</taxon>
        <taxon>Spermatophyta</taxon>
        <taxon>Magnoliopsida</taxon>
        <taxon>Liliopsida</taxon>
        <taxon>Acoraceae</taxon>
        <taxon>Acorus</taxon>
    </lineage>
</organism>
<dbReference type="InterPro" id="IPR012337">
    <property type="entry name" value="RNaseH-like_sf"/>
</dbReference>
<dbReference type="GO" id="GO:0046983">
    <property type="term" value="F:protein dimerization activity"/>
    <property type="evidence" value="ECO:0007669"/>
    <property type="project" value="InterPro"/>
</dbReference>
<reference evidence="4" key="2">
    <citation type="submission" date="2023-06" db="EMBL/GenBank/DDBJ databases">
        <authorList>
            <person name="Ma L."/>
            <person name="Liu K.-W."/>
            <person name="Li Z."/>
            <person name="Hsiao Y.-Y."/>
            <person name="Qi Y."/>
            <person name="Fu T."/>
            <person name="Tang G."/>
            <person name="Zhang D."/>
            <person name="Sun W.-H."/>
            <person name="Liu D.-K."/>
            <person name="Li Y."/>
            <person name="Chen G.-Z."/>
            <person name="Liu X.-D."/>
            <person name="Liao X.-Y."/>
            <person name="Jiang Y.-T."/>
            <person name="Yu X."/>
            <person name="Hao Y."/>
            <person name="Huang J."/>
            <person name="Zhao X.-W."/>
            <person name="Ke S."/>
            <person name="Chen Y.-Y."/>
            <person name="Wu W.-L."/>
            <person name="Hsu J.-L."/>
            <person name="Lin Y.-F."/>
            <person name="Huang M.-D."/>
            <person name="Li C.-Y."/>
            <person name="Huang L."/>
            <person name="Wang Z.-W."/>
            <person name="Zhao X."/>
            <person name="Zhong W.-Y."/>
            <person name="Peng D.-H."/>
            <person name="Ahmad S."/>
            <person name="Lan S."/>
            <person name="Zhang J.-S."/>
            <person name="Tsai W.-C."/>
            <person name="Van De Peer Y."/>
            <person name="Liu Z.-J."/>
        </authorList>
    </citation>
    <scope>NUCLEOTIDE SEQUENCE</scope>
    <source>
        <strain evidence="4">SCP</strain>
        <tissue evidence="4">Leaves</tissue>
    </source>
</reference>
<dbReference type="InterPro" id="IPR025525">
    <property type="entry name" value="hAT-like_transposase_RNase-H"/>
</dbReference>
<dbReference type="EMBL" id="JAUJYN010000039">
    <property type="protein sequence ID" value="KAK1257594.1"/>
    <property type="molecule type" value="Genomic_DNA"/>
</dbReference>
<dbReference type="AlphaFoldDB" id="A0AAV8ZYK1"/>
<evidence type="ECO:0008006" key="6">
    <source>
        <dbReference type="Google" id="ProtNLM"/>
    </source>
</evidence>
<evidence type="ECO:0000313" key="5">
    <source>
        <dbReference type="Proteomes" id="UP001179952"/>
    </source>
</evidence>
<dbReference type="PANTHER" id="PTHR23272">
    <property type="entry name" value="BED FINGER-RELATED"/>
    <property type="match status" value="1"/>
</dbReference>
<evidence type="ECO:0000313" key="4">
    <source>
        <dbReference type="EMBL" id="KAK1257594.1"/>
    </source>
</evidence>